<proteinExistence type="inferred from homology"/>
<keyword evidence="6" id="KW-0256">Endoplasmic reticulum</keyword>
<keyword evidence="5 11" id="KW-0732">Signal</keyword>
<gene>
    <name evidence="13" type="primary">PARPA_02826.1 scaffold 5421</name>
</gene>
<accession>A0A0B7N1F8</accession>
<dbReference type="GO" id="GO:0009272">
    <property type="term" value="P:fungal-type cell wall biogenesis"/>
    <property type="evidence" value="ECO:0007669"/>
    <property type="project" value="TreeGrafter"/>
</dbReference>
<keyword evidence="9" id="KW-0961">Cell wall biogenesis/degradation</keyword>
<evidence type="ECO:0000256" key="9">
    <source>
        <dbReference type="ARBA" id="ARBA00023316"/>
    </source>
</evidence>
<dbReference type="STRING" id="35722.A0A0B7N1F8"/>
<protein>
    <recommendedName>
        <fullName evidence="3">Protein BIG1</fullName>
    </recommendedName>
</protein>
<feature type="domain" description="V-type proton ATPase subunit S1/VOA1 transmembrane" evidence="12">
    <location>
        <begin position="225"/>
        <end position="262"/>
    </location>
</feature>
<dbReference type="OrthoDB" id="10029326at2759"/>
<keyword evidence="4 10" id="KW-0812">Transmembrane</keyword>
<evidence type="ECO:0000256" key="11">
    <source>
        <dbReference type="SAM" id="SignalP"/>
    </source>
</evidence>
<evidence type="ECO:0000256" key="10">
    <source>
        <dbReference type="SAM" id="Phobius"/>
    </source>
</evidence>
<keyword evidence="14" id="KW-1185">Reference proteome</keyword>
<dbReference type="GO" id="GO:0071555">
    <property type="term" value="P:cell wall organization"/>
    <property type="evidence" value="ECO:0007669"/>
    <property type="project" value="UniProtKB-KW"/>
</dbReference>
<reference evidence="13 14" key="1">
    <citation type="submission" date="2014-09" db="EMBL/GenBank/DDBJ databases">
        <authorList>
            <person name="Ellenberger Sabrina"/>
        </authorList>
    </citation>
    <scope>NUCLEOTIDE SEQUENCE [LARGE SCALE GENOMIC DNA]</scope>
    <source>
        <strain evidence="13 14">CBS 412.66</strain>
    </source>
</reference>
<evidence type="ECO:0000259" key="12">
    <source>
        <dbReference type="Pfam" id="PF20520"/>
    </source>
</evidence>
<sequence>MKYIAVALLSVASAVMAFESTVPCIMWSPKNYINTNVKTNDQFVISQTDASSAILSSLSSNVCSAKVIALINQPMLHSNDFTRPGLQDAFTQLKEHSTQASSGSHIEYITKGVDVYEVAKMIAIQCNSAISVLDPSTVTADDIVEQGTPIVAIVPLPEAHQATELKANDALLGRFIETVQYKAQDDYAVIYTSSEAKTFDNESAQKVNRRAPAPVKNLPIFAKYQLFTPGVFMVLGVVLLFLFIAGTGISWLVGIQTPVRFEGKQKKT</sequence>
<evidence type="ECO:0000256" key="8">
    <source>
        <dbReference type="ARBA" id="ARBA00023136"/>
    </source>
</evidence>
<evidence type="ECO:0000313" key="13">
    <source>
        <dbReference type="EMBL" id="CEP09340.1"/>
    </source>
</evidence>
<evidence type="ECO:0000256" key="3">
    <source>
        <dbReference type="ARBA" id="ARBA00022089"/>
    </source>
</evidence>
<feature type="chain" id="PRO_5002120148" description="Protein BIG1" evidence="11">
    <location>
        <begin position="18"/>
        <end position="268"/>
    </location>
</feature>
<keyword evidence="7 10" id="KW-1133">Transmembrane helix</keyword>
<dbReference type="Proteomes" id="UP000054107">
    <property type="component" value="Unassembled WGS sequence"/>
</dbReference>
<name>A0A0B7N1F8_9FUNG</name>
<dbReference type="PANTHER" id="PTHR28285:SF1">
    <property type="entry name" value="PROTEIN BIG1"/>
    <property type="match status" value="1"/>
</dbReference>
<evidence type="ECO:0000256" key="4">
    <source>
        <dbReference type="ARBA" id="ARBA00022692"/>
    </source>
</evidence>
<dbReference type="PANTHER" id="PTHR28285">
    <property type="entry name" value="PROTEIN BIG1"/>
    <property type="match status" value="1"/>
</dbReference>
<organism evidence="13 14">
    <name type="scientific">Parasitella parasitica</name>
    <dbReference type="NCBI Taxonomy" id="35722"/>
    <lineage>
        <taxon>Eukaryota</taxon>
        <taxon>Fungi</taxon>
        <taxon>Fungi incertae sedis</taxon>
        <taxon>Mucoromycota</taxon>
        <taxon>Mucoromycotina</taxon>
        <taxon>Mucoromycetes</taxon>
        <taxon>Mucorales</taxon>
        <taxon>Mucorineae</taxon>
        <taxon>Mucoraceae</taxon>
        <taxon>Parasitella</taxon>
    </lineage>
</organism>
<feature type="signal peptide" evidence="11">
    <location>
        <begin position="1"/>
        <end position="17"/>
    </location>
</feature>
<dbReference type="InterPro" id="IPR037654">
    <property type="entry name" value="Big1"/>
</dbReference>
<comment type="subcellular location">
    <subcellularLocation>
        <location evidence="1">Endoplasmic reticulum membrane</location>
        <topology evidence="1">Single-pass membrane protein</topology>
    </subcellularLocation>
</comment>
<dbReference type="GO" id="GO:0006078">
    <property type="term" value="P:(1-&gt;6)-beta-D-glucan biosynthetic process"/>
    <property type="evidence" value="ECO:0007669"/>
    <property type="project" value="TreeGrafter"/>
</dbReference>
<dbReference type="Pfam" id="PF20520">
    <property type="entry name" value="Ac45-VOA1_TM"/>
    <property type="match status" value="1"/>
</dbReference>
<comment type="similarity">
    <text evidence="2">Belongs to the BIG1 family.</text>
</comment>
<dbReference type="InterPro" id="IPR046756">
    <property type="entry name" value="VAS1/VOA1_TM"/>
</dbReference>
<evidence type="ECO:0000256" key="6">
    <source>
        <dbReference type="ARBA" id="ARBA00022824"/>
    </source>
</evidence>
<evidence type="ECO:0000256" key="7">
    <source>
        <dbReference type="ARBA" id="ARBA00022989"/>
    </source>
</evidence>
<evidence type="ECO:0000256" key="2">
    <source>
        <dbReference type="ARBA" id="ARBA00008203"/>
    </source>
</evidence>
<feature type="transmembrane region" description="Helical" evidence="10">
    <location>
        <begin position="231"/>
        <end position="254"/>
    </location>
</feature>
<evidence type="ECO:0000313" key="14">
    <source>
        <dbReference type="Proteomes" id="UP000054107"/>
    </source>
</evidence>
<evidence type="ECO:0000256" key="1">
    <source>
        <dbReference type="ARBA" id="ARBA00004389"/>
    </source>
</evidence>
<evidence type="ECO:0000256" key="5">
    <source>
        <dbReference type="ARBA" id="ARBA00022729"/>
    </source>
</evidence>
<dbReference type="EMBL" id="LN721430">
    <property type="protein sequence ID" value="CEP09340.1"/>
    <property type="molecule type" value="Genomic_DNA"/>
</dbReference>
<dbReference type="AlphaFoldDB" id="A0A0B7N1F8"/>
<dbReference type="GO" id="GO:0005789">
    <property type="term" value="C:endoplasmic reticulum membrane"/>
    <property type="evidence" value="ECO:0007669"/>
    <property type="project" value="UniProtKB-SubCell"/>
</dbReference>
<keyword evidence="8 10" id="KW-0472">Membrane</keyword>